<keyword evidence="3 4" id="KW-0687">Ribonucleoprotein</keyword>
<dbReference type="STRING" id="1314783.A0A165U1S8"/>
<dbReference type="GO" id="GO:0005762">
    <property type="term" value="C:mitochondrial large ribosomal subunit"/>
    <property type="evidence" value="ECO:0007669"/>
    <property type="project" value="TreeGrafter"/>
</dbReference>
<keyword evidence="6" id="KW-1185">Reference proteome</keyword>
<evidence type="ECO:0000256" key="3">
    <source>
        <dbReference type="ARBA" id="ARBA00023274"/>
    </source>
</evidence>
<dbReference type="GO" id="GO:0006412">
    <property type="term" value="P:translation"/>
    <property type="evidence" value="ECO:0007669"/>
    <property type="project" value="InterPro"/>
</dbReference>
<dbReference type="PANTHER" id="PTHR13501">
    <property type="entry name" value="CHLOROPLAST 50S RIBOSOMAL PROTEIN L22-RELATED"/>
    <property type="match status" value="1"/>
</dbReference>
<dbReference type="Gene3D" id="3.90.470.10">
    <property type="entry name" value="Ribosomal protein L22/L17"/>
    <property type="match status" value="1"/>
</dbReference>
<proteinExistence type="inferred from homology"/>
<dbReference type="EMBL" id="KV429033">
    <property type="protein sequence ID" value="KZT74271.1"/>
    <property type="molecule type" value="Genomic_DNA"/>
</dbReference>
<name>A0A165U1S8_9APHY</name>
<reference evidence="5 6" key="1">
    <citation type="journal article" date="2016" name="Mol. Biol. Evol.">
        <title>Comparative Genomics of Early-Diverging Mushroom-Forming Fungi Provides Insights into the Origins of Lignocellulose Decay Capabilities.</title>
        <authorList>
            <person name="Nagy L.G."/>
            <person name="Riley R."/>
            <person name="Tritt A."/>
            <person name="Adam C."/>
            <person name="Daum C."/>
            <person name="Floudas D."/>
            <person name="Sun H."/>
            <person name="Yadav J.S."/>
            <person name="Pangilinan J."/>
            <person name="Larsson K.H."/>
            <person name="Matsuura K."/>
            <person name="Barry K."/>
            <person name="Labutti K."/>
            <person name="Kuo R."/>
            <person name="Ohm R.A."/>
            <person name="Bhattacharya S.S."/>
            <person name="Shirouzu T."/>
            <person name="Yoshinaga Y."/>
            <person name="Martin F.M."/>
            <person name="Grigoriev I.V."/>
            <person name="Hibbett D.S."/>
        </authorList>
    </citation>
    <scope>NUCLEOTIDE SEQUENCE [LARGE SCALE GENOMIC DNA]</scope>
    <source>
        <strain evidence="5 6">L-15889</strain>
    </source>
</reference>
<dbReference type="AlphaFoldDB" id="A0A165U1S8"/>
<dbReference type="InterPro" id="IPR001063">
    <property type="entry name" value="Ribosomal_uL22"/>
</dbReference>
<dbReference type="Pfam" id="PF00237">
    <property type="entry name" value="Ribosomal_L22"/>
    <property type="match status" value="1"/>
</dbReference>
<dbReference type="PANTHER" id="PTHR13501:SF8">
    <property type="entry name" value="LARGE RIBOSOMAL SUBUNIT PROTEIN UL22M"/>
    <property type="match status" value="1"/>
</dbReference>
<evidence type="ECO:0000313" key="6">
    <source>
        <dbReference type="Proteomes" id="UP000076727"/>
    </source>
</evidence>
<comment type="similarity">
    <text evidence="1 4">Belongs to the universal ribosomal protein uL22 family.</text>
</comment>
<dbReference type="SUPFAM" id="SSF54843">
    <property type="entry name" value="Ribosomal protein L22"/>
    <property type="match status" value="1"/>
</dbReference>
<keyword evidence="2 4" id="KW-0689">Ribosomal protein</keyword>
<evidence type="ECO:0000313" key="5">
    <source>
        <dbReference type="EMBL" id="KZT74271.1"/>
    </source>
</evidence>
<evidence type="ECO:0000256" key="4">
    <source>
        <dbReference type="RuleBase" id="RU004005"/>
    </source>
</evidence>
<dbReference type="OrthoDB" id="416470at2759"/>
<dbReference type="InterPro" id="IPR036394">
    <property type="entry name" value="Ribosomal_uL22_sf"/>
</dbReference>
<organism evidence="5 6">
    <name type="scientific">Daedalea quercina L-15889</name>
    <dbReference type="NCBI Taxonomy" id="1314783"/>
    <lineage>
        <taxon>Eukaryota</taxon>
        <taxon>Fungi</taxon>
        <taxon>Dikarya</taxon>
        <taxon>Basidiomycota</taxon>
        <taxon>Agaricomycotina</taxon>
        <taxon>Agaricomycetes</taxon>
        <taxon>Polyporales</taxon>
        <taxon>Fomitopsis</taxon>
    </lineage>
</organism>
<evidence type="ECO:0000256" key="2">
    <source>
        <dbReference type="ARBA" id="ARBA00022980"/>
    </source>
</evidence>
<dbReference type="Proteomes" id="UP000076727">
    <property type="component" value="Unassembled WGS sequence"/>
</dbReference>
<dbReference type="InterPro" id="IPR047867">
    <property type="entry name" value="Ribosomal_uL22_bac/org-type"/>
</dbReference>
<evidence type="ECO:0000256" key="1">
    <source>
        <dbReference type="ARBA" id="ARBA00009451"/>
    </source>
</evidence>
<protein>
    <submittedName>
        <fullName evidence="5">Mitochondrial 50S ribosomal protein L22</fullName>
    </submittedName>
</protein>
<dbReference type="GO" id="GO:0003735">
    <property type="term" value="F:structural constituent of ribosome"/>
    <property type="evidence" value="ECO:0007669"/>
    <property type="project" value="InterPro"/>
</dbReference>
<accession>A0A165U1S8</accession>
<gene>
    <name evidence="5" type="ORF">DAEQUDRAFT_807427</name>
</gene>
<sequence length="252" mass="28299">MASMQTVRPVLRHVSARSAVFMAAHPHSAASTSQALQRVARRHASKGTFGWIRDTFGMAVREKNTEEELAAVRKMQAEKGESSVFESIPEEAAVQKDTKKKYTEHQSSTSNFKISHRKLNMLGRQISGKPIDMAILQMQFSEKRASTRIKGMLVVAKNHATGLKGLNPKRLIVSQAWVTKGPKQLKRVEPKGRARTGIRIHPDSKLTVVLQEGKTKVELLEEERRRKLKRIVSAGLKREDVPIRNPGPGWAW</sequence>